<feature type="domain" description="THIF-type NAD/FAD binding fold" evidence="2">
    <location>
        <begin position="74"/>
        <end position="141"/>
    </location>
</feature>
<reference evidence="3" key="1">
    <citation type="submission" date="2019-12" db="EMBL/GenBank/DDBJ databases">
        <title>Genome sequencing and annotation of Brassica cretica.</title>
        <authorList>
            <person name="Studholme D.J."/>
            <person name="Sarris P.F."/>
        </authorList>
    </citation>
    <scope>NUCLEOTIDE SEQUENCE</scope>
    <source>
        <strain evidence="3">PFS-001/15</strain>
        <tissue evidence="3">Leaf</tissue>
    </source>
</reference>
<dbReference type="PANTHER" id="PTHR10953:SF102">
    <property type="entry name" value="ADENYLYLTRANSFERASE AND SULFURTRANSFERASE MOCS3"/>
    <property type="match status" value="1"/>
</dbReference>
<dbReference type="GO" id="GO:0042292">
    <property type="term" value="F:URM1 activating enzyme activity"/>
    <property type="evidence" value="ECO:0007669"/>
    <property type="project" value="TreeGrafter"/>
</dbReference>
<dbReference type="EMBL" id="QGKW02002228">
    <property type="protein sequence ID" value="KAF2535748.1"/>
    <property type="molecule type" value="Genomic_DNA"/>
</dbReference>
<dbReference type="Proteomes" id="UP000712281">
    <property type="component" value="Unassembled WGS sequence"/>
</dbReference>
<dbReference type="InterPro" id="IPR000594">
    <property type="entry name" value="ThiF_NAD_FAD-bd"/>
</dbReference>
<evidence type="ECO:0000313" key="3">
    <source>
        <dbReference type="EMBL" id="KAF2535748.1"/>
    </source>
</evidence>
<proteinExistence type="predicted"/>
<dbReference type="Gene3D" id="3.40.50.720">
    <property type="entry name" value="NAD(P)-binding Rossmann-like Domain"/>
    <property type="match status" value="1"/>
</dbReference>
<evidence type="ECO:0000256" key="1">
    <source>
        <dbReference type="SAM" id="Coils"/>
    </source>
</evidence>
<evidence type="ECO:0000313" key="4">
    <source>
        <dbReference type="Proteomes" id="UP000712281"/>
    </source>
</evidence>
<dbReference type="Pfam" id="PF00899">
    <property type="entry name" value="ThiF"/>
    <property type="match status" value="1"/>
</dbReference>
<feature type="coiled-coil region" evidence="1">
    <location>
        <begin position="8"/>
        <end position="35"/>
    </location>
</feature>
<evidence type="ECO:0000259" key="2">
    <source>
        <dbReference type="Pfam" id="PF00899"/>
    </source>
</evidence>
<dbReference type="SUPFAM" id="SSF69572">
    <property type="entry name" value="Activating enzymes of the ubiquitin-like proteins"/>
    <property type="match status" value="1"/>
</dbReference>
<protein>
    <recommendedName>
        <fullName evidence="2">THIF-type NAD/FAD binding fold domain-containing protein</fullName>
    </recommendedName>
</protein>
<dbReference type="InterPro" id="IPR035985">
    <property type="entry name" value="Ubiquitin-activating_enz"/>
</dbReference>
<gene>
    <name evidence="3" type="ORF">F2Q68_00021713</name>
</gene>
<accession>A0A8S9FUW0</accession>
<keyword evidence="1" id="KW-0175">Coiled coil</keyword>
<name>A0A8S9FUW0_BRACR</name>
<dbReference type="GO" id="GO:0016779">
    <property type="term" value="F:nucleotidyltransferase activity"/>
    <property type="evidence" value="ECO:0007669"/>
    <property type="project" value="TreeGrafter"/>
</dbReference>
<sequence>MAANGGDSSEIVRELKELKLQKAKIEHRISALEAKLHETAAVERCDAVSNGCSVPTEIEHGLEHGMSPDQIYRYSRQLLLPSFGVEGQSNLLKSSVLVIGAGGLGSPALLYLAACGVGRLGIIDHDVVELNNMHRQVAINEVSWTDRLGRAFIDILLIPIRLLTLGWLRERSVKTVF</sequence>
<dbReference type="InterPro" id="IPR045886">
    <property type="entry name" value="ThiF/MoeB/HesA"/>
</dbReference>
<dbReference type="AlphaFoldDB" id="A0A8S9FUW0"/>
<dbReference type="GO" id="GO:0005737">
    <property type="term" value="C:cytoplasm"/>
    <property type="evidence" value="ECO:0007669"/>
    <property type="project" value="TreeGrafter"/>
</dbReference>
<dbReference type="GO" id="GO:0004792">
    <property type="term" value="F:thiosulfate-cyanide sulfurtransferase activity"/>
    <property type="evidence" value="ECO:0007669"/>
    <property type="project" value="TreeGrafter"/>
</dbReference>
<comment type="caution">
    <text evidence="3">The sequence shown here is derived from an EMBL/GenBank/DDBJ whole genome shotgun (WGS) entry which is preliminary data.</text>
</comment>
<dbReference type="PANTHER" id="PTHR10953">
    <property type="entry name" value="UBIQUITIN-ACTIVATING ENZYME E1"/>
    <property type="match status" value="1"/>
</dbReference>
<organism evidence="3 4">
    <name type="scientific">Brassica cretica</name>
    <name type="common">Mustard</name>
    <dbReference type="NCBI Taxonomy" id="69181"/>
    <lineage>
        <taxon>Eukaryota</taxon>
        <taxon>Viridiplantae</taxon>
        <taxon>Streptophyta</taxon>
        <taxon>Embryophyta</taxon>
        <taxon>Tracheophyta</taxon>
        <taxon>Spermatophyta</taxon>
        <taxon>Magnoliopsida</taxon>
        <taxon>eudicotyledons</taxon>
        <taxon>Gunneridae</taxon>
        <taxon>Pentapetalae</taxon>
        <taxon>rosids</taxon>
        <taxon>malvids</taxon>
        <taxon>Brassicales</taxon>
        <taxon>Brassicaceae</taxon>
        <taxon>Brassiceae</taxon>
        <taxon>Brassica</taxon>
    </lineage>
</organism>